<proteinExistence type="predicted"/>
<protein>
    <submittedName>
        <fullName evidence="3">Putative secreted protein</fullName>
    </submittedName>
</protein>
<feature type="chain" id="PRO_5001630095" evidence="1">
    <location>
        <begin position="18"/>
        <end position="321"/>
    </location>
</feature>
<sequence length="321" mass="34433">MSSLLFATGLLAGMAQAYTQVNVAAPFMTKNIDPIVFPGQYDKSHLHSFFGSDAVTINTNTSAELQKGCTNAENPNDLSVYWIPTPLYTTDGGKTYNPMPLTRFSAYYNLGETPAEVAIPQNLTMVAGDADARTPDAMIAGAQASWGCENGGGESLDANGFPSTTCGTHVHQLLYFPQCVNTDTLETAYKDRRGGSCPPGMKSMPQLRFSIRYDVRKVLPNGWTGTAPFKLSCGPAWCSHGDFINGWTEEAATNMIATTKDKMKFSAVDGALGRAGSGPTCKAKDADPAHGTGDYAKSVAAMSKRDVDSWGWTTRSRFVRA</sequence>
<dbReference type="STRING" id="1173701.A0A066XEF1"/>
<name>A0A066XEF1_COLSU</name>
<reference evidence="4" key="1">
    <citation type="journal article" date="2014" name="Genome Announc.">
        <title>Draft genome sequence of Colletotrichum sublineola, a destructive pathogen of cultivated sorghum.</title>
        <authorList>
            <person name="Baroncelli R."/>
            <person name="Sanz-Martin J.M."/>
            <person name="Rech G.E."/>
            <person name="Sukno S.A."/>
            <person name="Thon M.R."/>
        </authorList>
    </citation>
    <scope>NUCLEOTIDE SEQUENCE [LARGE SCALE GENOMIC DNA]</scope>
    <source>
        <strain evidence="4">TX430BB</strain>
    </source>
</reference>
<dbReference type="PANTHER" id="PTHR43662:SF12">
    <property type="entry name" value="DUF1996 DOMAIN-CONTAINING PROTEIN-RELATED"/>
    <property type="match status" value="1"/>
</dbReference>
<evidence type="ECO:0000313" key="4">
    <source>
        <dbReference type="Proteomes" id="UP000027238"/>
    </source>
</evidence>
<dbReference type="Proteomes" id="UP000027238">
    <property type="component" value="Unassembled WGS sequence"/>
</dbReference>
<evidence type="ECO:0000313" key="3">
    <source>
        <dbReference type="EMBL" id="KDN67297.1"/>
    </source>
</evidence>
<accession>A0A066XEF1</accession>
<feature type="domain" description="DUF1996" evidence="2">
    <location>
        <begin position="33"/>
        <end position="247"/>
    </location>
</feature>
<evidence type="ECO:0000259" key="2">
    <source>
        <dbReference type="Pfam" id="PF09362"/>
    </source>
</evidence>
<dbReference type="EMBL" id="JMSE01000826">
    <property type="protein sequence ID" value="KDN67297.1"/>
    <property type="molecule type" value="Genomic_DNA"/>
</dbReference>
<evidence type="ECO:0000256" key="1">
    <source>
        <dbReference type="SAM" id="SignalP"/>
    </source>
</evidence>
<dbReference type="eggNOG" id="ENOG502RX74">
    <property type="taxonomic scope" value="Eukaryota"/>
</dbReference>
<gene>
    <name evidence="3" type="ORF">CSUB01_01497</name>
</gene>
<organism evidence="3 4">
    <name type="scientific">Colletotrichum sublineola</name>
    <name type="common">Sorghum anthracnose fungus</name>
    <dbReference type="NCBI Taxonomy" id="1173701"/>
    <lineage>
        <taxon>Eukaryota</taxon>
        <taxon>Fungi</taxon>
        <taxon>Dikarya</taxon>
        <taxon>Ascomycota</taxon>
        <taxon>Pezizomycotina</taxon>
        <taxon>Sordariomycetes</taxon>
        <taxon>Hypocreomycetidae</taxon>
        <taxon>Glomerellales</taxon>
        <taxon>Glomerellaceae</taxon>
        <taxon>Colletotrichum</taxon>
        <taxon>Colletotrichum graminicola species complex</taxon>
    </lineage>
</organism>
<keyword evidence="4" id="KW-1185">Reference proteome</keyword>
<dbReference type="OMA" id="VMRFSAY"/>
<comment type="caution">
    <text evidence="3">The sequence shown here is derived from an EMBL/GenBank/DDBJ whole genome shotgun (WGS) entry which is preliminary data.</text>
</comment>
<dbReference type="InterPro" id="IPR018535">
    <property type="entry name" value="DUF1996"/>
</dbReference>
<dbReference type="Pfam" id="PF09362">
    <property type="entry name" value="DUF1996"/>
    <property type="match status" value="1"/>
</dbReference>
<dbReference type="HOGENOM" id="CLU_044729_0_0_1"/>
<keyword evidence="1" id="KW-0732">Signal</keyword>
<dbReference type="AlphaFoldDB" id="A0A066XEF1"/>
<dbReference type="OrthoDB" id="74764at2759"/>
<feature type="signal peptide" evidence="1">
    <location>
        <begin position="1"/>
        <end position="17"/>
    </location>
</feature>
<dbReference type="PANTHER" id="PTHR43662">
    <property type="match status" value="1"/>
</dbReference>